<dbReference type="EMBL" id="VIAQ01000012">
    <property type="protein sequence ID" value="TQD26231.1"/>
    <property type="molecule type" value="Genomic_DNA"/>
</dbReference>
<evidence type="ECO:0000313" key="1">
    <source>
        <dbReference type="EMBL" id="TQD26231.1"/>
    </source>
</evidence>
<dbReference type="RefSeq" id="WP_154809269.1">
    <property type="nucleotide sequence ID" value="NZ_VIAQ01000012.1"/>
</dbReference>
<evidence type="ECO:0000313" key="2">
    <source>
        <dbReference type="Proteomes" id="UP000319335"/>
    </source>
</evidence>
<proteinExistence type="predicted"/>
<gene>
    <name evidence="1" type="ORF">FKV42_05625</name>
</gene>
<dbReference type="Proteomes" id="UP000319335">
    <property type="component" value="Unassembled WGS sequence"/>
</dbReference>
<dbReference type="AlphaFoldDB" id="A0A7Z8KQ77"/>
<organism evidence="1 2">
    <name type="scientific">Methanolobus vulcani</name>
    <dbReference type="NCBI Taxonomy" id="38026"/>
    <lineage>
        <taxon>Archaea</taxon>
        <taxon>Methanobacteriati</taxon>
        <taxon>Methanobacteriota</taxon>
        <taxon>Stenosarchaea group</taxon>
        <taxon>Methanomicrobia</taxon>
        <taxon>Methanosarcinales</taxon>
        <taxon>Methanosarcinaceae</taxon>
        <taxon>Methanolobus</taxon>
    </lineage>
</organism>
<protein>
    <submittedName>
        <fullName evidence="1">Uncharacterized protein</fullName>
    </submittedName>
</protein>
<reference evidence="1 2" key="1">
    <citation type="submission" date="2019-06" db="EMBL/GenBank/DDBJ databases">
        <title>Draft genome sequence of Methanolobus vulcani B1d.</title>
        <authorList>
            <person name="Creighbaum A.J."/>
            <person name="Ticak T."/>
            <person name="Hariraju D."/>
            <person name="Arivett B.A."/>
            <person name="Ferguson D.J.Jr."/>
        </authorList>
    </citation>
    <scope>NUCLEOTIDE SEQUENCE [LARGE SCALE GENOMIC DNA]</scope>
    <source>
        <strain evidence="1 2">B1d</strain>
    </source>
</reference>
<dbReference type="OrthoDB" id="125734at2157"/>
<keyword evidence="2" id="KW-1185">Reference proteome</keyword>
<name>A0A7Z8KQ77_9EURY</name>
<accession>A0A7Z8KQ77</accession>
<comment type="caution">
    <text evidence="1">The sequence shown here is derived from an EMBL/GenBank/DDBJ whole genome shotgun (WGS) entry which is preliminary data.</text>
</comment>
<sequence>MKQKLGVFPNTKSSVDILREYIEDISVKNLNNDWIQEKKIDLNLLMEDTHSYAGFKVSSRHFCDNRY</sequence>